<feature type="transmembrane region" description="Helical" evidence="1">
    <location>
        <begin position="227"/>
        <end position="251"/>
    </location>
</feature>
<sequence>MSLLHSLGFLLTIQKFHTIPNFSIDSKISFIIIVLRVIPICILILVGLFHPIILSILFPNYVSRHSVLISVANFVGVSEFLIHYMALSLIFALGIKYNRLHVGLLIDIISFEKKLKEQLKDFKTNYCFVKIIFIFEILIILFFNYGFSVSLFVAYGGRLTLYDIISHLVHTTTTMLNDSFILYICHILWELKKITFLLRNYLKKSQIKDNFTIINGFLKLIRHVNRALGPLIIITYLQHIISCSLGMYYIFWFSFNIIRAGFSIHFIFGSIFWAARDIFYLTFLSSLGNYLENQTDELLNWQNREEFPDTSKNKRENEYFCKHRLWIRHLERGVIASGSRKINNSGMFSIITFVINFMVILIQFQNMEDMRVK</sequence>
<feature type="transmembrane region" description="Helical" evidence="1">
    <location>
        <begin position="167"/>
        <end position="189"/>
    </location>
</feature>
<feature type="transmembrane region" description="Helical" evidence="1">
    <location>
        <begin position="346"/>
        <end position="364"/>
    </location>
</feature>
<feature type="transmembrane region" description="Helical" evidence="1">
    <location>
        <begin position="257"/>
        <end position="275"/>
    </location>
</feature>
<dbReference type="Proteomes" id="UP000092461">
    <property type="component" value="Unassembled WGS sequence"/>
</dbReference>
<evidence type="ECO:0000313" key="3">
    <source>
        <dbReference type="Proteomes" id="UP000092461"/>
    </source>
</evidence>
<dbReference type="EMBL" id="AJWK01009583">
    <property type="status" value="NOT_ANNOTATED_CDS"/>
    <property type="molecule type" value="Genomic_DNA"/>
</dbReference>
<organism evidence="2 3">
    <name type="scientific">Lutzomyia longipalpis</name>
    <name type="common">Sand fly</name>
    <dbReference type="NCBI Taxonomy" id="7200"/>
    <lineage>
        <taxon>Eukaryota</taxon>
        <taxon>Metazoa</taxon>
        <taxon>Ecdysozoa</taxon>
        <taxon>Arthropoda</taxon>
        <taxon>Hexapoda</taxon>
        <taxon>Insecta</taxon>
        <taxon>Pterygota</taxon>
        <taxon>Neoptera</taxon>
        <taxon>Endopterygota</taxon>
        <taxon>Diptera</taxon>
        <taxon>Nematocera</taxon>
        <taxon>Psychodoidea</taxon>
        <taxon>Psychodidae</taxon>
        <taxon>Lutzomyia</taxon>
        <taxon>Lutzomyia</taxon>
    </lineage>
</organism>
<keyword evidence="1" id="KW-0812">Transmembrane</keyword>
<keyword evidence="3" id="KW-1185">Reference proteome</keyword>
<dbReference type="AlphaFoldDB" id="A0A3F2ZD89"/>
<feature type="transmembrane region" description="Helical" evidence="1">
    <location>
        <begin position="127"/>
        <end position="147"/>
    </location>
</feature>
<proteinExistence type="predicted"/>
<protein>
    <submittedName>
        <fullName evidence="2">Uncharacterized protein</fullName>
    </submittedName>
</protein>
<reference evidence="2" key="1">
    <citation type="submission" date="2020-05" db="UniProtKB">
        <authorList>
            <consortium name="EnsemblMetazoa"/>
        </authorList>
    </citation>
    <scope>IDENTIFICATION</scope>
    <source>
        <strain evidence="2">Jacobina</strain>
    </source>
</reference>
<evidence type="ECO:0000256" key="1">
    <source>
        <dbReference type="SAM" id="Phobius"/>
    </source>
</evidence>
<evidence type="ECO:0000313" key="2">
    <source>
        <dbReference type="EnsemblMetazoa" id="LLOJ010870-PA"/>
    </source>
</evidence>
<dbReference type="VEuPathDB" id="VectorBase:LLOJ010870"/>
<accession>A0A3F2ZD89</accession>
<keyword evidence="1" id="KW-1133">Transmembrane helix</keyword>
<feature type="transmembrane region" description="Helical" evidence="1">
    <location>
        <begin position="28"/>
        <end position="49"/>
    </location>
</feature>
<keyword evidence="1" id="KW-0472">Membrane</keyword>
<dbReference type="EnsemblMetazoa" id="LLOJ010870-RA">
    <property type="protein sequence ID" value="LLOJ010870-PA"/>
    <property type="gene ID" value="LLOJ010870"/>
</dbReference>
<name>A0A3F2ZD89_LUTLO</name>